<protein>
    <submittedName>
        <fullName evidence="2">Prepilin-type N-terminal cleavage/methylation domain-containing protein</fullName>
    </submittedName>
</protein>
<evidence type="ECO:0000256" key="1">
    <source>
        <dbReference type="SAM" id="Phobius"/>
    </source>
</evidence>
<organism evidence="2 3">
    <name type="scientific">Clostridium algifaecis</name>
    <dbReference type="NCBI Taxonomy" id="1472040"/>
    <lineage>
        <taxon>Bacteria</taxon>
        <taxon>Bacillati</taxon>
        <taxon>Bacillota</taxon>
        <taxon>Clostridia</taxon>
        <taxon>Eubacteriales</taxon>
        <taxon>Clostridiaceae</taxon>
        <taxon>Clostridium</taxon>
    </lineage>
</organism>
<gene>
    <name evidence="2" type="ORF">J2Z42_000124</name>
</gene>
<dbReference type="RefSeq" id="WP_209700426.1">
    <property type="nucleotide sequence ID" value="NZ_JAGGLM010000001.1"/>
</dbReference>
<keyword evidence="3" id="KW-1185">Reference proteome</keyword>
<accession>A0ABS4KN41</accession>
<proteinExistence type="predicted"/>
<dbReference type="EMBL" id="JAGGLM010000001">
    <property type="protein sequence ID" value="MBP2031459.1"/>
    <property type="molecule type" value="Genomic_DNA"/>
</dbReference>
<evidence type="ECO:0000313" key="2">
    <source>
        <dbReference type="EMBL" id="MBP2031459.1"/>
    </source>
</evidence>
<sequence>MNFIKENLKDNSKNGFTIIEIVMTLAIICIITTVQTCVILKYMKLNREEINLSRDKFYTDEAFEIMKSQIDSAKYIRIKNNMIEVNRFDNKGWDYIKRNKRSDIVITYGYTNFEVSNNILRNVAEFNVTNRNNICYIYIKTKEGNVYKKCFGIDREKVKEDSY</sequence>
<reference evidence="2 3" key="1">
    <citation type="submission" date="2021-03" db="EMBL/GenBank/DDBJ databases">
        <title>Genomic Encyclopedia of Type Strains, Phase IV (KMG-IV): sequencing the most valuable type-strain genomes for metagenomic binning, comparative biology and taxonomic classification.</title>
        <authorList>
            <person name="Goeker M."/>
        </authorList>
    </citation>
    <scope>NUCLEOTIDE SEQUENCE [LARGE SCALE GENOMIC DNA]</scope>
    <source>
        <strain evidence="2 3">DSM 28783</strain>
    </source>
</reference>
<dbReference type="InterPro" id="IPR012902">
    <property type="entry name" value="N_methyl_site"/>
</dbReference>
<dbReference type="Proteomes" id="UP001519307">
    <property type="component" value="Unassembled WGS sequence"/>
</dbReference>
<dbReference type="Pfam" id="PF07963">
    <property type="entry name" value="N_methyl"/>
    <property type="match status" value="1"/>
</dbReference>
<dbReference type="NCBIfam" id="TIGR02532">
    <property type="entry name" value="IV_pilin_GFxxxE"/>
    <property type="match status" value="1"/>
</dbReference>
<comment type="caution">
    <text evidence="2">The sequence shown here is derived from an EMBL/GenBank/DDBJ whole genome shotgun (WGS) entry which is preliminary data.</text>
</comment>
<keyword evidence="1" id="KW-0472">Membrane</keyword>
<feature type="transmembrane region" description="Helical" evidence="1">
    <location>
        <begin position="16"/>
        <end position="40"/>
    </location>
</feature>
<evidence type="ECO:0000313" key="3">
    <source>
        <dbReference type="Proteomes" id="UP001519307"/>
    </source>
</evidence>
<keyword evidence="1" id="KW-0812">Transmembrane</keyword>
<keyword evidence="1" id="KW-1133">Transmembrane helix</keyword>
<name>A0ABS4KN41_9CLOT</name>